<sequence>MAPPAADGPRHPDVTGDPSDRGRAPTAPPGSISVGGSVSGGVLSTGPEARITYGAAEPDDPARLLAALGALRTALLAAPDPDPGVGTGPGSAEREADATGLDAELAAAQEEIERHGTLTPPRRRALRERLDIIAAAAAGGASLAALAQSVASLLT</sequence>
<keyword evidence="2" id="KW-1133">Transmembrane helix</keyword>
<dbReference type="GeneID" id="95619588"/>
<feature type="region of interest" description="Disordered" evidence="1">
    <location>
        <begin position="77"/>
        <end position="123"/>
    </location>
</feature>
<dbReference type="RefSeq" id="WP_125043384.1">
    <property type="nucleotide sequence ID" value="NZ_BHZC01000001.1"/>
</dbReference>
<protein>
    <submittedName>
        <fullName evidence="3">Uncharacterized protein</fullName>
    </submittedName>
</protein>
<feature type="compositionally biased region" description="Basic and acidic residues" evidence="1">
    <location>
        <begin position="8"/>
        <end position="23"/>
    </location>
</feature>
<gene>
    <name evidence="3" type="ORF">OEIGOIKO_00517</name>
</gene>
<keyword evidence="2" id="KW-0472">Membrane</keyword>
<evidence type="ECO:0000256" key="2">
    <source>
        <dbReference type="SAM" id="Phobius"/>
    </source>
</evidence>
<evidence type="ECO:0000313" key="3">
    <source>
        <dbReference type="EMBL" id="GCD32799.1"/>
    </source>
</evidence>
<accession>A0A7U9PY32</accession>
<comment type="caution">
    <text evidence="3">The sequence shown here is derived from an EMBL/GenBank/DDBJ whole genome shotgun (WGS) entry which is preliminary data.</text>
</comment>
<proteinExistence type="predicted"/>
<dbReference type="EMBL" id="BHZC01000001">
    <property type="protein sequence ID" value="GCD32799.1"/>
    <property type="molecule type" value="Genomic_DNA"/>
</dbReference>
<feature type="transmembrane region" description="Helical" evidence="2">
    <location>
        <begin position="132"/>
        <end position="154"/>
    </location>
</feature>
<keyword evidence="2" id="KW-0812">Transmembrane</keyword>
<evidence type="ECO:0000256" key="1">
    <source>
        <dbReference type="SAM" id="MobiDB-lite"/>
    </source>
</evidence>
<name>A0A7U9PY32_9ACTN</name>
<dbReference type="Proteomes" id="UP000287830">
    <property type="component" value="Unassembled WGS sequence"/>
</dbReference>
<evidence type="ECO:0000313" key="4">
    <source>
        <dbReference type="Proteomes" id="UP000287830"/>
    </source>
</evidence>
<dbReference type="AlphaFoldDB" id="A0A7U9PY32"/>
<feature type="region of interest" description="Disordered" evidence="1">
    <location>
        <begin position="1"/>
        <end position="46"/>
    </location>
</feature>
<dbReference type="OrthoDB" id="9999154at2"/>
<organism evidence="3 4">
    <name type="scientific">Streptomyces chrestomyceticus JCM 4735</name>
    <dbReference type="NCBI Taxonomy" id="1306181"/>
    <lineage>
        <taxon>Bacteria</taxon>
        <taxon>Bacillati</taxon>
        <taxon>Actinomycetota</taxon>
        <taxon>Actinomycetes</taxon>
        <taxon>Kitasatosporales</taxon>
        <taxon>Streptomycetaceae</taxon>
        <taxon>Streptomyces</taxon>
    </lineage>
</organism>
<feature type="compositionally biased region" description="Low complexity" evidence="1">
    <location>
        <begin position="30"/>
        <end position="44"/>
    </location>
</feature>
<reference evidence="3 4" key="1">
    <citation type="submission" date="2018-11" db="EMBL/GenBank/DDBJ databases">
        <title>Whole genome sequence of Streptomyces chrestomyceticus NBRC 13444(T).</title>
        <authorList>
            <person name="Komaki H."/>
            <person name="Tamura T."/>
        </authorList>
    </citation>
    <scope>NUCLEOTIDE SEQUENCE [LARGE SCALE GENOMIC DNA]</scope>
    <source>
        <strain evidence="3 4">NBRC 13444</strain>
    </source>
</reference>